<evidence type="ECO:0000256" key="5">
    <source>
        <dbReference type="ARBA" id="ARBA00022840"/>
    </source>
</evidence>
<evidence type="ECO:0000256" key="4">
    <source>
        <dbReference type="ARBA" id="ARBA00022777"/>
    </source>
</evidence>
<dbReference type="GO" id="GO:0008865">
    <property type="term" value="F:fructokinase activity"/>
    <property type="evidence" value="ECO:0007669"/>
    <property type="project" value="TreeGrafter"/>
</dbReference>
<dbReference type="GO" id="GO:0006000">
    <property type="term" value="P:fructose metabolic process"/>
    <property type="evidence" value="ECO:0007669"/>
    <property type="project" value="TreeGrafter"/>
</dbReference>
<dbReference type="PROSITE" id="PS00584">
    <property type="entry name" value="PFKB_KINASES_2"/>
    <property type="match status" value="1"/>
</dbReference>
<name>A0A699HCK2_TANCI</name>
<feature type="domain" description="Carbohydrate kinase PfkB" evidence="7">
    <location>
        <begin position="171"/>
        <end position="202"/>
    </location>
</feature>
<organism evidence="8">
    <name type="scientific">Tanacetum cinerariifolium</name>
    <name type="common">Dalmatian daisy</name>
    <name type="synonym">Chrysanthemum cinerariifolium</name>
    <dbReference type="NCBI Taxonomy" id="118510"/>
    <lineage>
        <taxon>Eukaryota</taxon>
        <taxon>Viridiplantae</taxon>
        <taxon>Streptophyta</taxon>
        <taxon>Embryophyta</taxon>
        <taxon>Tracheophyta</taxon>
        <taxon>Spermatophyta</taxon>
        <taxon>Magnoliopsida</taxon>
        <taxon>eudicotyledons</taxon>
        <taxon>Gunneridae</taxon>
        <taxon>Pentapetalae</taxon>
        <taxon>asterids</taxon>
        <taxon>campanulids</taxon>
        <taxon>Asterales</taxon>
        <taxon>Asteraceae</taxon>
        <taxon>Asteroideae</taxon>
        <taxon>Anthemideae</taxon>
        <taxon>Anthemidinae</taxon>
        <taxon>Tanacetum</taxon>
    </lineage>
</organism>
<dbReference type="InterPro" id="IPR050306">
    <property type="entry name" value="PfkB_Carbo_kinase"/>
</dbReference>
<dbReference type="SUPFAM" id="SSF53613">
    <property type="entry name" value="Ribokinase-like"/>
    <property type="match status" value="1"/>
</dbReference>
<evidence type="ECO:0000256" key="2">
    <source>
        <dbReference type="ARBA" id="ARBA00022679"/>
    </source>
</evidence>
<comment type="similarity">
    <text evidence="1">Belongs to the carbohydrate kinase PfkB family.</text>
</comment>
<comment type="caution">
    <text evidence="8">The sequence shown here is derived from an EMBL/GenBank/DDBJ whole genome shotgun (WGS) entry which is preliminary data.</text>
</comment>
<reference evidence="8" key="1">
    <citation type="journal article" date="2019" name="Sci. Rep.">
        <title>Draft genome of Tanacetum cinerariifolium, the natural source of mosquito coil.</title>
        <authorList>
            <person name="Yamashiro T."/>
            <person name="Shiraishi A."/>
            <person name="Satake H."/>
            <person name="Nakayama K."/>
        </authorList>
    </citation>
    <scope>NUCLEOTIDE SEQUENCE</scope>
</reference>
<gene>
    <name evidence="8" type="ORF">Tci_316950</name>
</gene>
<dbReference type="AlphaFoldDB" id="A0A699HCK2"/>
<dbReference type="Pfam" id="PF00294">
    <property type="entry name" value="PfkB"/>
    <property type="match status" value="1"/>
</dbReference>
<evidence type="ECO:0000313" key="8">
    <source>
        <dbReference type="EMBL" id="GEX44975.1"/>
    </source>
</evidence>
<evidence type="ECO:0000259" key="7">
    <source>
        <dbReference type="Pfam" id="PF00294"/>
    </source>
</evidence>
<evidence type="ECO:0000256" key="6">
    <source>
        <dbReference type="ARBA" id="ARBA00023277"/>
    </source>
</evidence>
<dbReference type="GO" id="GO:0016853">
    <property type="term" value="F:isomerase activity"/>
    <property type="evidence" value="ECO:0007669"/>
    <property type="project" value="UniProtKB-KW"/>
</dbReference>
<dbReference type="GO" id="GO:0005829">
    <property type="term" value="C:cytosol"/>
    <property type="evidence" value="ECO:0007669"/>
    <property type="project" value="TreeGrafter"/>
</dbReference>
<keyword evidence="2" id="KW-0808">Transferase</keyword>
<dbReference type="PANTHER" id="PTHR43085">
    <property type="entry name" value="HEXOKINASE FAMILY MEMBER"/>
    <property type="match status" value="1"/>
</dbReference>
<keyword evidence="3" id="KW-0547">Nucleotide-binding</keyword>
<keyword evidence="5" id="KW-0067">ATP-binding</keyword>
<evidence type="ECO:0000256" key="1">
    <source>
        <dbReference type="ARBA" id="ARBA00010688"/>
    </source>
</evidence>
<dbReference type="EMBL" id="BKCJ010108988">
    <property type="protein sequence ID" value="GEX44975.1"/>
    <property type="molecule type" value="Genomic_DNA"/>
</dbReference>
<dbReference type="InterPro" id="IPR002173">
    <property type="entry name" value="Carboh/pur_kinase_PfkB_CS"/>
</dbReference>
<keyword evidence="6" id="KW-0119">Carbohydrate metabolism</keyword>
<evidence type="ECO:0000256" key="3">
    <source>
        <dbReference type="ARBA" id="ARBA00022741"/>
    </source>
</evidence>
<keyword evidence="8" id="KW-0413">Isomerase</keyword>
<dbReference type="InterPro" id="IPR011611">
    <property type="entry name" value="PfkB_dom"/>
</dbReference>
<sequence length="286" mass="31433">MAEGSSFKIVMVSIDSNEFKDLLQTLLADNDQKLLEAQAEIKELIVMCNISLTTVYSKLEKEFKLTDSLLQRKEKLTIEGPNEDETELARVASKLRSTLLALAAHATDSTNSLERIRPVDSCKPEKFPLPIIFLLGNTCADVESGSSDFWVMVVALKVLLEQLQVMSNKTVPAFPVKAINTIGAGDSFIGALLTKIVDDQSMLQLKGEKVLESEYTTLSNGLKYYDLKVGKGAEAVKGSRVADEAKLKDIMRYLCACEEITTTKKGATPSLPSVMEVQTFMDAQHS</sequence>
<proteinExistence type="inferred from homology"/>
<dbReference type="PANTHER" id="PTHR43085:SF24">
    <property type="entry name" value="FRUCTOKINASE-4-RELATED"/>
    <property type="match status" value="1"/>
</dbReference>
<protein>
    <submittedName>
        <fullName evidence="8">Peptidyl-prolyl cis-trans isomerase FKBP16-4, chloroplastic</fullName>
    </submittedName>
</protein>
<dbReference type="GO" id="GO:0005524">
    <property type="term" value="F:ATP binding"/>
    <property type="evidence" value="ECO:0007669"/>
    <property type="project" value="UniProtKB-KW"/>
</dbReference>
<dbReference type="Gene3D" id="3.40.1190.20">
    <property type="match status" value="1"/>
</dbReference>
<dbReference type="InterPro" id="IPR029056">
    <property type="entry name" value="Ribokinase-like"/>
</dbReference>
<accession>A0A699HCK2</accession>
<keyword evidence="4" id="KW-0418">Kinase</keyword>